<dbReference type="Proteomes" id="UP001551482">
    <property type="component" value="Unassembled WGS sequence"/>
</dbReference>
<evidence type="ECO:0000313" key="2">
    <source>
        <dbReference type="Proteomes" id="UP001551482"/>
    </source>
</evidence>
<proteinExistence type="predicted"/>
<gene>
    <name evidence="1" type="ORF">AB0C36_24155</name>
</gene>
<dbReference type="EMBL" id="JBEZFP010000066">
    <property type="protein sequence ID" value="MEU8136592.1"/>
    <property type="molecule type" value="Genomic_DNA"/>
</dbReference>
<evidence type="ECO:0000313" key="1">
    <source>
        <dbReference type="EMBL" id="MEU8136592.1"/>
    </source>
</evidence>
<reference evidence="1 2" key="1">
    <citation type="submission" date="2024-06" db="EMBL/GenBank/DDBJ databases">
        <title>The Natural Products Discovery Center: Release of the First 8490 Sequenced Strains for Exploring Actinobacteria Biosynthetic Diversity.</title>
        <authorList>
            <person name="Kalkreuter E."/>
            <person name="Kautsar S.A."/>
            <person name="Yang D."/>
            <person name="Bader C.D."/>
            <person name="Teijaro C.N."/>
            <person name="Fluegel L."/>
            <person name="Davis C.M."/>
            <person name="Simpson J.R."/>
            <person name="Lauterbach L."/>
            <person name="Steele A.D."/>
            <person name="Gui C."/>
            <person name="Meng S."/>
            <person name="Li G."/>
            <person name="Viehrig K."/>
            <person name="Ye F."/>
            <person name="Su P."/>
            <person name="Kiefer A.F."/>
            <person name="Nichols A."/>
            <person name="Cepeda A.J."/>
            <person name="Yan W."/>
            <person name="Fan B."/>
            <person name="Jiang Y."/>
            <person name="Adhikari A."/>
            <person name="Zheng C.-J."/>
            <person name="Schuster L."/>
            <person name="Cowan T.M."/>
            <person name="Smanski M.J."/>
            <person name="Chevrette M.G."/>
            <person name="De Carvalho L.P.S."/>
            <person name="Shen B."/>
        </authorList>
    </citation>
    <scope>NUCLEOTIDE SEQUENCE [LARGE SCALE GENOMIC DNA]</scope>
    <source>
        <strain evidence="1 2">NPDC048946</strain>
    </source>
</reference>
<protein>
    <submittedName>
        <fullName evidence="1">Uncharacterized protein</fullName>
    </submittedName>
</protein>
<accession>A0ABV3DLG3</accession>
<name>A0ABV3DLG3_9ACTN</name>
<comment type="caution">
    <text evidence="1">The sequence shown here is derived from an EMBL/GenBank/DDBJ whole genome shotgun (WGS) entry which is preliminary data.</text>
</comment>
<dbReference type="RefSeq" id="WP_358357267.1">
    <property type="nucleotide sequence ID" value="NZ_JBEZFP010000066.1"/>
</dbReference>
<sequence>MSGYPTEPAADLRQMASQLRQMFVALMNEGFTEKQALVIIGQCIAAGTAQGGA</sequence>
<keyword evidence="2" id="KW-1185">Reference proteome</keyword>
<organism evidence="1 2">
    <name type="scientific">Streptodolium elevatio</name>
    <dbReference type="NCBI Taxonomy" id="3157996"/>
    <lineage>
        <taxon>Bacteria</taxon>
        <taxon>Bacillati</taxon>
        <taxon>Actinomycetota</taxon>
        <taxon>Actinomycetes</taxon>
        <taxon>Kitasatosporales</taxon>
        <taxon>Streptomycetaceae</taxon>
        <taxon>Streptodolium</taxon>
    </lineage>
</organism>